<dbReference type="PANTHER" id="PTHR30033:SF1">
    <property type="entry name" value="FLAGELLAR HOOK-ASSOCIATED PROTEIN 1"/>
    <property type="match status" value="1"/>
</dbReference>
<keyword evidence="11" id="KW-0969">Cilium</keyword>
<evidence type="ECO:0000259" key="9">
    <source>
        <dbReference type="Pfam" id="PF06429"/>
    </source>
</evidence>
<keyword evidence="11" id="KW-0282">Flagellum</keyword>
<dbReference type="GO" id="GO:0005576">
    <property type="term" value="C:extracellular region"/>
    <property type="evidence" value="ECO:0007669"/>
    <property type="project" value="UniProtKB-SubCell"/>
</dbReference>
<dbReference type="NCBIfam" id="TIGR02492">
    <property type="entry name" value="flgK_ends"/>
    <property type="match status" value="1"/>
</dbReference>
<evidence type="ECO:0000259" key="8">
    <source>
        <dbReference type="Pfam" id="PF00460"/>
    </source>
</evidence>
<evidence type="ECO:0000259" key="10">
    <source>
        <dbReference type="Pfam" id="PF22638"/>
    </source>
</evidence>
<keyword evidence="6 7" id="KW-0975">Bacterial flagellum</keyword>
<dbReference type="InterPro" id="IPR053927">
    <property type="entry name" value="FlgK_helical"/>
</dbReference>
<feature type="domain" description="Flagellar basal-body/hook protein C-terminal" evidence="9">
    <location>
        <begin position="414"/>
        <end position="453"/>
    </location>
</feature>
<comment type="caution">
    <text evidence="11">The sequence shown here is derived from an EMBL/GenBank/DDBJ whole genome shotgun (WGS) entry which is preliminary data.</text>
</comment>
<evidence type="ECO:0000256" key="4">
    <source>
        <dbReference type="ARBA" id="ARBA00016244"/>
    </source>
</evidence>
<sequence>MSIILNGLSGAQAAQAALTATSQNVANAMTPGYTRTGVLLGSLQTTKGGAGVQVSALLRFADGYKNVQLWQATSQLGQYKAGQNYLTQLEQVMSDDTANINEGIDQFFAALNAASVQPESGPLREAVLTSADGLVKRFDSLQQLFANQQTAIASQRDGVVNQVNALTQDIALLNKQIAAGRAAGTNDAGLQDARDEKIKALSSLVGLQVVDTPDGTKSVSLRGGQPLVVGADAAVLATDGPGALKIQFASTSFKLSDVGQGGQLGGLADLQQQVLGPMRTTISELALGLGNAFNTQLAAGYAPPAAGPGAPLFDTSGGRLKMTGITADQLAFSSSPTVTGDSGNLTQLVGLKNKTLTMTTFDAQGNAAGSAPVVLGDVFTQLVGRLGVASSLNQSAQKTAITVRDQAEEDWKSSSGVNSDEEAINLLQYQQMYQANMKVVAVANQLFDSTLQMLG</sequence>
<keyword evidence="12" id="KW-1185">Reference proteome</keyword>
<gene>
    <name evidence="7" type="primary">flgK</name>
    <name evidence="11" type="ORF">CDN99_01075</name>
</gene>
<evidence type="ECO:0000256" key="2">
    <source>
        <dbReference type="ARBA" id="ARBA00004613"/>
    </source>
</evidence>
<dbReference type="RefSeq" id="WP_088382276.1">
    <property type="nucleotide sequence ID" value="NZ_NIOF01000001.1"/>
</dbReference>
<reference evidence="11 12" key="1">
    <citation type="journal article" date="2008" name="Int. J. Syst. Evol. Microbiol.">
        <title>Description of Roseateles aquatilis sp. nov. and Roseateles terrae sp. nov., in the class Betaproteobacteria, and emended description of the genus Roseateles.</title>
        <authorList>
            <person name="Gomila M."/>
            <person name="Bowien B."/>
            <person name="Falsen E."/>
            <person name="Moore E.R."/>
            <person name="Lalucat J."/>
        </authorList>
    </citation>
    <scope>NUCLEOTIDE SEQUENCE [LARGE SCALE GENOMIC DNA]</scope>
    <source>
        <strain evidence="11 12">CCUG 48205</strain>
    </source>
</reference>
<evidence type="ECO:0000256" key="6">
    <source>
        <dbReference type="ARBA" id="ARBA00023143"/>
    </source>
</evidence>
<evidence type="ECO:0000256" key="1">
    <source>
        <dbReference type="ARBA" id="ARBA00004365"/>
    </source>
</evidence>
<feature type="domain" description="Flagellar hook-associated protein FlgK helical" evidence="10">
    <location>
        <begin position="86"/>
        <end position="313"/>
    </location>
</feature>
<dbReference type="AlphaFoldDB" id="A0A246JKJ7"/>
<comment type="subcellular location">
    <subcellularLocation>
        <location evidence="1 7">Bacterial flagellum</location>
    </subcellularLocation>
    <subcellularLocation>
        <location evidence="2 7">Secreted</location>
    </subcellularLocation>
</comment>
<name>A0A246JKJ7_9BURK</name>
<dbReference type="Pfam" id="PF00460">
    <property type="entry name" value="Flg_bb_rod"/>
    <property type="match status" value="1"/>
</dbReference>
<dbReference type="PANTHER" id="PTHR30033">
    <property type="entry name" value="FLAGELLAR HOOK-ASSOCIATED PROTEIN 1"/>
    <property type="match status" value="1"/>
</dbReference>
<dbReference type="Pfam" id="PF22638">
    <property type="entry name" value="FlgK_D1"/>
    <property type="match status" value="1"/>
</dbReference>
<keyword evidence="11" id="KW-0966">Cell projection</keyword>
<organism evidence="11 12">
    <name type="scientific">Roseateles aquatilis</name>
    <dbReference type="NCBI Taxonomy" id="431061"/>
    <lineage>
        <taxon>Bacteria</taxon>
        <taxon>Pseudomonadati</taxon>
        <taxon>Pseudomonadota</taxon>
        <taxon>Betaproteobacteria</taxon>
        <taxon>Burkholderiales</taxon>
        <taxon>Sphaerotilaceae</taxon>
        <taxon>Roseateles</taxon>
    </lineage>
</organism>
<comment type="similarity">
    <text evidence="3 7">Belongs to the flagella basal body rod proteins family.</text>
</comment>
<dbReference type="GO" id="GO:0005198">
    <property type="term" value="F:structural molecule activity"/>
    <property type="evidence" value="ECO:0007669"/>
    <property type="project" value="UniProtKB-UniRule"/>
</dbReference>
<dbReference type="GO" id="GO:0044780">
    <property type="term" value="P:bacterial-type flagellum assembly"/>
    <property type="evidence" value="ECO:0007669"/>
    <property type="project" value="InterPro"/>
</dbReference>
<dbReference type="GO" id="GO:0009424">
    <property type="term" value="C:bacterial-type flagellum hook"/>
    <property type="evidence" value="ECO:0007669"/>
    <property type="project" value="UniProtKB-UniRule"/>
</dbReference>
<dbReference type="Proteomes" id="UP000197468">
    <property type="component" value="Unassembled WGS sequence"/>
</dbReference>
<dbReference type="Pfam" id="PF06429">
    <property type="entry name" value="Flg_bbr_C"/>
    <property type="match status" value="1"/>
</dbReference>
<evidence type="ECO:0000313" key="12">
    <source>
        <dbReference type="Proteomes" id="UP000197468"/>
    </source>
</evidence>
<dbReference type="InterPro" id="IPR001444">
    <property type="entry name" value="Flag_bb_rod_N"/>
</dbReference>
<evidence type="ECO:0000256" key="5">
    <source>
        <dbReference type="ARBA" id="ARBA00022525"/>
    </source>
</evidence>
<dbReference type="PRINTS" id="PR01005">
    <property type="entry name" value="FLGHOOKAP1"/>
</dbReference>
<dbReference type="InterPro" id="IPR010930">
    <property type="entry name" value="Flg_bb/hook_C_dom"/>
</dbReference>
<dbReference type="InterPro" id="IPR002371">
    <property type="entry name" value="FlgK"/>
</dbReference>
<dbReference type="EMBL" id="NIOF01000001">
    <property type="protein sequence ID" value="OWQ93127.1"/>
    <property type="molecule type" value="Genomic_DNA"/>
</dbReference>
<protein>
    <recommendedName>
        <fullName evidence="4 7">Flagellar hook-associated protein 1</fullName>
        <shortName evidence="7">HAP1</shortName>
    </recommendedName>
</protein>
<feature type="domain" description="Flagellar basal body rod protein N-terminal" evidence="8">
    <location>
        <begin position="4"/>
        <end position="34"/>
    </location>
</feature>
<dbReference type="OrthoDB" id="9802553at2"/>
<evidence type="ECO:0000256" key="7">
    <source>
        <dbReference type="RuleBase" id="RU362065"/>
    </source>
</evidence>
<dbReference type="SUPFAM" id="SSF64518">
    <property type="entry name" value="Phase 1 flagellin"/>
    <property type="match status" value="1"/>
</dbReference>
<evidence type="ECO:0000313" key="11">
    <source>
        <dbReference type="EMBL" id="OWQ93127.1"/>
    </source>
</evidence>
<evidence type="ECO:0000256" key="3">
    <source>
        <dbReference type="ARBA" id="ARBA00009677"/>
    </source>
</evidence>
<accession>A0A246JKJ7</accession>
<proteinExistence type="inferred from homology"/>
<keyword evidence="5 7" id="KW-0964">Secreted</keyword>